<name>D6A3Y9_STRV1</name>
<evidence type="ECO:0000313" key="2">
    <source>
        <dbReference type="EMBL" id="EFE71543.2"/>
    </source>
</evidence>
<gene>
    <name evidence="2" type="ORF">SSFG_06781</name>
</gene>
<proteinExistence type="predicted"/>
<dbReference type="eggNOG" id="ENOG503377Q">
    <property type="taxonomic scope" value="Bacteria"/>
</dbReference>
<keyword evidence="1" id="KW-0472">Membrane</keyword>
<dbReference type="AlphaFoldDB" id="D6A3Y9"/>
<organism evidence="2 3">
    <name type="scientific">Streptomyces viridosporus (strain ATCC 14672 / DSM 40746 / JCM 4963 / KCTC 9882 / NRRL B-12104 / FH 1290)</name>
    <name type="common">Streptomyces ghanaensis</name>
    <dbReference type="NCBI Taxonomy" id="566461"/>
    <lineage>
        <taxon>Bacteria</taxon>
        <taxon>Bacillati</taxon>
        <taxon>Actinomycetota</taxon>
        <taxon>Actinomycetes</taxon>
        <taxon>Kitasatosporales</taxon>
        <taxon>Streptomycetaceae</taxon>
        <taxon>Streptomyces</taxon>
    </lineage>
</organism>
<dbReference type="EMBL" id="DS999641">
    <property type="protein sequence ID" value="EFE71543.2"/>
    <property type="molecule type" value="Genomic_DNA"/>
</dbReference>
<keyword evidence="1" id="KW-1133">Transmembrane helix</keyword>
<reference evidence="3" key="1">
    <citation type="submission" date="2008-12" db="EMBL/GenBank/DDBJ databases">
        <title>Annotation of Streptomyces ghanaensis ATCC 14672.</title>
        <authorList>
            <consortium name="The Broad Institute Genome Sequencing Platform"/>
            <consortium name="Broad Institute Microbial Sequencing Center"/>
            <person name="Fischbach M."/>
            <person name="Ward D."/>
            <person name="Young S."/>
            <person name="Kodira C.D."/>
            <person name="Zeng Q."/>
            <person name="Koehrsen M."/>
            <person name="Godfrey P."/>
            <person name="Alvarado L."/>
            <person name="Berlin A.M."/>
            <person name="Borenstein D."/>
            <person name="Chen Z."/>
            <person name="Engels R."/>
            <person name="Freedman E."/>
            <person name="Gellesch M."/>
            <person name="Goldberg J."/>
            <person name="Griggs A."/>
            <person name="Gujja S."/>
            <person name="Heiman D.I."/>
            <person name="Hepburn T.A."/>
            <person name="Howarth C."/>
            <person name="Jen D."/>
            <person name="Larson L."/>
            <person name="Lewis B."/>
            <person name="Mehta T."/>
            <person name="Park D."/>
            <person name="Pearson M."/>
            <person name="Roberts A."/>
            <person name="Saif S."/>
            <person name="Shea T.D."/>
            <person name="Shenoy N."/>
            <person name="Sisk P."/>
            <person name="Stolte C."/>
            <person name="Sykes S.N."/>
            <person name="Walk T."/>
            <person name="White J."/>
            <person name="Yandava C."/>
            <person name="Straight P."/>
            <person name="Clardy J."/>
            <person name="Hung D."/>
            <person name="Kolter R."/>
            <person name="Mekalanos J."/>
            <person name="Walker S."/>
            <person name="Walsh C.T."/>
            <person name="Wieland B.L.C."/>
            <person name="Ilzarbe M."/>
            <person name="Galagan J."/>
            <person name="Nusbaum C."/>
            <person name="Birren B."/>
        </authorList>
    </citation>
    <scope>NUCLEOTIDE SEQUENCE [LARGE SCALE GENOMIC DNA]</scope>
    <source>
        <strain evidence="3">ATCC 14672 / DSM 40746 / JCM 4963 / KCTC 9882 / NRRL B-12104 / FH 1290</strain>
    </source>
</reference>
<feature type="transmembrane region" description="Helical" evidence="1">
    <location>
        <begin position="242"/>
        <end position="270"/>
    </location>
</feature>
<protein>
    <submittedName>
        <fullName evidence="2">Predicted protein</fullName>
    </submittedName>
</protein>
<dbReference type="InterPro" id="IPR046491">
    <property type="entry name" value="DUF6584"/>
</dbReference>
<dbReference type="Proteomes" id="UP000003824">
    <property type="component" value="Unassembled WGS sequence"/>
</dbReference>
<evidence type="ECO:0000313" key="3">
    <source>
        <dbReference type="Proteomes" id="UP000003824"/>
    </source>
</evidence>
<dbReference type="Pfam" id="PF20225">
    <property type="entry name" value="DUF6584"/>
    <property type="match status" value="1"/>
</dbReference>
<evidence type="ECO:0000256" key="1">
    <source>
        <dbReference type="SAM" id="Phobius"/>
    </source>
</evidence>
<accession>D6A3Y9</accession>
<sequence length="271" mass="29907">MSAVCTRGEELILVRGHARTVHGSTCFRQGGGEAVRAARPGVTCSFVKTSRVEWSRSAALWSDKPVTRSNDAGGTAPGRHRLVHRGWLERSVRDHAAMTLMDTLARVEADLAAGRIPMARQRLRGLVASFPQDLSLRRRLGEVYRLYGEPAEAGRWMYLEADRDPAETYAFEERYSTPLRRMRALAWRGPESLAGTAFAAQQLAAVQKAGSDHVGRPVAWAAIPLDRNGEPEDDRNSVADRLVGAGVAVVVLGFFAIWVVGFITFARWLWP</sequence>
<keyword evidence="1" id="KW-0812">Transmembrane</keyword>